<evidence type="ECO:0000313" key="1">
    <source>
        <dbReference type="EMBL" id="KAI4331662.1"/>
    </source>
</evidence>
<keyword evidence="2" id="KW-1185">Reference proteome</keyword>
<evidence type="ECO:0000313" key="2">
    <source>
        <dbReference type="Proteomes" id="UP001057402"/>
    </source>
</evidence>
<organism evidence="1 2">
    <name type="scientific">Melastoma candidum</name>
    <dbReference type="NCBI Taxonomy" id="119954"/>
    <lineage>
        <taxon>Eukaryota</taxon>
        <taxon>Viridiplantae</taxon>
        <taxon>Streptophyta</taxon>
        <taxon>Embryophyta</taxon>
        <taxon>Tracheophyta</taxon>
        <taxon>Spermatophyta</taxon>
        <taxon>Magnoliopsida</taxon>
        <taxon>eudicotyledons</taxon>
        <taxon>Gunneridae</taxon>
        <taxon>Pentapetalae</taxon>
        <taxon>rosids</taxon>
        <taxon>malvids</taxon>
        <taxon>Myrtales</taxon>
        <taxon>Melastomataceae</taxon>
        <taxon>Melastomatoideae</taxon>
        <taxon>Melastomateae</taxon>
        <taxon>Melastoma</taxon>
    </lineage>
</organism>
<protein>
    <submittedName>
        <fullName evidence="1">Uncharacterized protein</fullName>
    </submittedName>
</protein>
<reference evidence="2" key="1">
    <citation type="journal article" date="2023" name="Front. Plant Sci.">
        <title>Chromosomal-level genome assembly of Melastoma candidum provides insights into trichome evolution.</title>
        <authorList>
            <person name="Zhong Y."/>
            <person name="Wu W."/>
            <person name="Sun C."/>
            <person name="Zou P."/>
            <person name="Liu Y."/>
            <person name="Dai S."/>
            <person name="Zhou R."/>
        </authorList>
    </citation>
    <scope>NUCLEOTIDE SEQUENCE [LARGE SCALE GENOMIC DNA]</scope>
</reference>
<dbReference type="Proteomes" id="UP001057402">
    <property type="component" value="Chromosome 8"/>
</dbReference>
<gene>
    <name evidence="1" type="ORF">MLD38_029825</name>
</gene>
<sequence length="185" mass="19813">MKTGRHCSCRTLCASATMTVLVLVLAAVVISFMVIFKVKPPSTNVNSISPGKVTVALDLARLQVHLNLALGVDLSLKNANRASFEYGNISAMLTYRGKFVGEAPISAGEVFPKGTKRMELTLTVMADQLLLSNSAALISGWCLTATRGCPGRSGSSWRSRCMARPRPGASLVYSSAIIRSAIRFF</sequence>
<comment type="caution">
    <text evidence="1">The sequence shown here is derived from an EMBL/GenBank/DDBJ whole genome shotgun (WGS) entry which is preliminary data.</text>
</comment>
<dbReference type="EMBL" id="CM042887">
    <property type="protein sequence ID" value="KAI4331662.1"/>
    <property type="molecule type" value="Genomic_DNA"/>
</dbReference>
<accession>A0ACB9N4X8</accession>
<proteinExistence type="predicted"/>
<name>A0ACB9N4X8_9MYRT</name>